<feature type="region of interest" description="Disordered" evidence="1">
    <location>
        <begin position="1"/>
        <end position="22"/>
    </location>
</feature>
<organism evidence="3">
    <name type="scientific">marine metagenome</name>
    <dbReference type="NCBI Taxonomy" id="408172"/>
    <lineage>
        <taxon>unclassified sequences</taxon>
        <taxon>metagenomes</taxon>
        <taxon>ecological metagenomes</taxon>
    </lineage>
</organism>
<dbReference type="EMBL" id="UINC01067513">
    <property type="protein sequence ID" value="SVB99238.1"/>
    <property type="molecule type" value="Genomic_DNA"/>
</dbReference>
<feature type="non-terminal residue" evidence="3">
    <location>
        <position position="312"/>
    </location>
</feature>
<dbReference type="AlphaFoldDB" id="A0A382II58"/>
<dbReference type="Pfam" id="PF13155">
    <property type="entry name" value="Toprim_2"/>
    <property type="match status" value="1"/>
</dbReference>
<proteinExistence type="predicted"/>
<name>A0A382II58_9ZZZZ</name>
<evidence type="ECO:0000313" key="3">
    <source>
        <dbReference type="EMBL" id="SVB99238.1"/>
    </source>
</evidence>
<reference evidence="3" key="1">
    <citation type="submission" date="2018-05" db="EMBL/GenBank/DDBJ databases">
        <authorList>
            <person name="Lanie J.A."/>
            <person name="Ng W.-L."/>
            <person name="Kazmierczak K.M."/>
            <person name="Andrzejewski T.M."/>
            <person name="Davidsen T.M."/>
            <person name="Wayne K.J."/>
            <person name="Tettelin H."/>
            <person name="Glass J.I."/>
            <person name="Rusch D."/>
            <person name="Podicherti R."/>
            <person name="Tsui H.-C.T."/>
            <person name="Winkler M.E."/>
        </authorList>
    </citation>
    <scope>NUCLEOTIDE SEQUENCE</scope>
</reference>
<evidence type="ECO:0000259" key="2">
    <source>
        <dbReference type="PROSITE" id="PS50880"/>
    </source>
</evidence>
<accession>A0A382II58</accession>
<protein>
    <recommendedName>
        <fullName evidence="2">Toprim domain-containing protein</fullName>
    </recommendedName>
</protein>
<dbReference type="InterPro" id="IPR006171">
    <property type="entry name" value="TOPRIM_dom"/>
</dbReference>
<dbReference type="SUPFAM" id="SSF56731">
    <property type="entry name" value="DNA primase core"/>
    <property type="match status" value="1"/>
</dbReference>
<gene>
    <name evidence="3" type="ORF">METZ01_LOCUS252092</name>
</gene>
<feature type="domain" description="Toprim" evidence="2">
    <location>
        <begin position="223"/>
        <end position="310"/>
    </location>
</feature>
<dbReference type="CDD" id="cd03364">
    <property type="entry name" value="TOPRIM_DnaG_primases"/>
    <property type="match status" value="1"/>
</dbReference>
<dbReference type="Gene3D" id="3.40.1360.10">
    <property type="match status" value="1"/>
</dbReference>
<dbReference type="InterPro" id="IPR034151">
    <property type="entry name" value="TOPRIM_DnaG_bac"/>
</dbReference>
<sequence length="312" mass="35188">MNNSIQDSVVSLLPPRRKSTPSGWTSFNAPCCVHNGESQDKRGRGGIITSGDGAVSYHCFNCNFKTGWKPGGHLGYKMRKLLTWLGADDNEIQRLVIEAVRVKDEVGVLEEVQHEVEVNFDVYELPEGSLEINDWAEKIKDDDVKDFTECCQYLTERDSDYKWPTYWSNSVLMKHRVIIPFMWKDKIVGYAARAVDDNIKPKYMAHRPAGYVFNSDRQTDSRECIIVVEGVFDAIAIDGVGVLGSNINDTQADIIDSIGKEVIVMPDRDKAGEQLIDSALEYGWGVSFPHWHEEVKDVSDAVLKYGKLFTLT</sequence>
<dbReference type="PROSITE" id="PS50880">
    <property type="entry name" value="TOPRIM"/>
    <property type="match status" value="1"/>
</dbReference>
<evidence type="ECO:0000256" key="1">
    <source>
        <dbReference type="SAM" id="MobiDB-lite"/>
    </source>
</evidence>